<dbReference type="Gene3D" id="3.90.180.10">
    <property type="entry name" value="Medium-chain alcohol dehydrogenases, catalytic domain"/>
    <property type="match status" value="1"/>
</dbReference>
<dbReference type="InterPro" id="IPR020843">
    <property type="entry name" value="ER"/>
</dbReference>
<dbReference type="Pfam" id="PF08240">
    <property type="entry name" value="ADH_N"/>
    <property type="match status" value="1"/>
</dbReference>
<dbReference type="SUPFAM" id="SSF51735">
    <property type="entry name" value="NAD(P)-binding Rossmann-fold domains"/>
    <property type="match status" value="1"/>
</dbReference>
<dbReference type="PANTHER" id="PTHR43482:SF1">
    <property type="entry name" value="PROTEIN AST1-RELATED"/>
    <property type="match status" value="1"/>
</dbReference>
<evidence type="ECO:0000313" key="2">
    <source>
        <dbReference type="EMBL" id="OYO13349.1"/>
    </source>
</evidence>
<proteinExistence type="predicted"/>
<dbReference type="SUPFAM" id="SSF50129">
    <property type="entry name" value="GroES-like"/>
    <property type="match status" value="1"/>
</dbReference>
<dbReference type="OrthoDB" id="9801186at2"/>
<dbReference type="Gene3D" id="3.40.50.720">
    <property type="entry name" value="NAD(P)-binding Rossmann-like Domain"/>
    <property type="match status" value="1"/>
</dbReference>
<feature type="domain" description="Enoyl reductase (ER)" evidence="1">
    <location>
        <begin position="12"/>
        <end position="310"/>
    </location>
</feature>
<dbReference type="InterPro" id="IPR011032">
    <property type="entry name" value="GroES-like_sf"/>
</dbReference>
<dbReference type="AlphaFoldDB" id="A0A255GBS3"/>
<evidence type="ECO:0000259" key="1">
    <source>
        <dbReference type="SMART" id="SM00829"/>
    </source>
</evidence>
<comment type="caution">
    <text evidence="2">The sequence shown here is derived from an EMBL/GenBank/DDBJ whole genome shotgun (WGS) entry which is preliminary data.</text>
</comment>
<dbReference type="Pfam" id="PF13602">
    <property type="entry name" value="ADH_zinc_N_2"/>
    <property type="match status" value="1"/>
</dbReference>
<dbReference type="CDD" id="cd05289">
    <property type="entry name" value="MDR_like_2"/>
    <property type="match status" value="1"/>
</dbReference>
<dbReference type="PANTHER" id="PTHR43482">
    <property type="entry name" value="PROTEIN AST1-RELATED"/>
    <property type="match status" value="1"/>
</dbReference>
<dbReference type="RefSeq" id="WP_094405572.1">
    <property type="nucleotide sequence ID" value="NZ_NMVO01000013.1"/>
</dbReference>
<dbReference type="InterPro" id="IPR013154">
    <property type="entry name" value="ADH-like_N"/>
</dbReference>
<sequence length="315" mass="32037">MQIKRWVAQGFSGLDDFAFVDAELGEPGPGEVTIAIEAAGVNPADLKHVTRGGDPAKLPIPIGYEVAGRIAALGPDTTIASGGGAVGDPVLAFRIYGGYATAITAPAVDVFARPAPLPVEQAANLLLAGTTAAEMLDRVHASAGEVIVVHAASGAVGAIVLQFARLRGITAIGTCGERSDELVRGFGGIPVRYGDGLLDRIREAAPGPVVAALDCAGTDEAVDASLALVADRDRIVTVAAPARARQDGFHALAGNNPDSARFRDGVRAELIELAGRGELVVPMAGSYPLTDAVAALRLVSEGHAGGNVALLPESH</sequence>
<organism evidence="2 3">
    <name type="scientific">Enemella evansiae</name>
    <dbReference type="NCBI Taxonomy" id="2016499"/>
    <lineage>
        <taxon>Bacteria</taxon>
        <taxon>Bacillati</taxon>
        <taxon>Actinomycetota</taxon>
        <taxon>Actinomycetes</taxon>
        <taxon>Propionibacteriales</taxon>
        <taxon>Propionibacteriaceae</taxon>
        <taxon>Enemella</taxon>
    </lineage>
</organism>
<dbReference type="SMART" id="SM00829">
    <property type="entry name" value="PKS_ER"/>
    <property type="match status" value="1"/>
</dbReference>
<dbReference type="Proteomes" id="UP000215896">
    <property type="component" value="Unassembled WGS sequence"/>
</dbReference>
<accession>A0A255GBS3</accession>
<dbReference type="InterPro" id="IPR036291">
    <property type="entry name" value="NAD(P)-bd_dom_sf"/>
</dbReference>
<protein>
    <submittedName>
        <fullName evidence="2">Alcohol dehydrogenase</fullName>
    </submittedName>
</protein>
<evidence type="ECO:0000313" key="3">
    <source>
        <dbReference type="Proteomes" id="UP000215896"/>
    </source>
</evidence>
<dbReference type="InterPro" id="IPR052585">
    <property type="entry name" value="Lipid_raft_assoc_Zn_ADH"/>
</dbReference>
<name>A0A255GBS3_9ACTN</name>
<gene>
    <name evidence="2" type="ORF">CGZ94_10215</name>
</gene>
<reference evidence="2 3" key="1">
    <citation type="submission" date="2017-07" db="EMBL/GenBank/DDBJ databases">
        <title>Draft whole genome sequences of clinical Proprionibacteriaceae strains.</title>
        <authorList>
            <person name="Bernier A.-M."/>
            <person name="Bernard K."/>
            <person name="Domingo M.-C."/>
        </authorList>
    </citation>
    <scope>NUCLEOTIDE SEQUENCE [LARGE SCALE GENOMIC DNA]</scope>
    <source>
        <strain evidence="2 3">NML 030167</strain>
    </source>
</reference>
<dbReference type="GO" id="GO:0016491">
    <property type="term" value="F:oxidoreductase activity"/>
    <property type="evidence" value="ECO:0007669"/>
    <property type="project" value="InterPro"/>
</dbReference>
<keyword evidence="3" id="KW-1185">Reference proteome</keyword>
<dbReference type="EMBL" id="NMVO01000013">
    <property type="protein sequence ID" value="OYO13349.1"/>
    <property type="molecule type" value="Genomic_DNA"/>
</dbReference>